<dbReference type="Pfam" id="PF01627">
    <property type="entry name" value="Hpt"/>
    <property type="match status" value="1"/>
</dbReference>
<keyword evidence="5" id="KW-1185">Reference proteome</keyword>
<evidence type="ECO:0000256" key="2">
    <source>
        <dbReference type="PROSITE-ProRule" id="PRU00110"/>
    </source>
</evidence>
<comment type="caution">
    <text evidence="4">The sequence shown here is derived from an EMBL/GenBank/DDBJ whole genome shotgun (WGS) entry which is preliminary data.</text>
</comment>
<proteinExistence type="predicted"/>
<evidence type="ECO:0000256" key="1">
    <source>
        <dbReference type="ARBA" id="ARBA00023012"/>
    </source>
</evidence>
<dbReference type="SUPFAM" id="SSF47226">
    <property type="entry name" value="Histidine-containing phosphotransfer domain, HPT domain"/>
    <property type="match status" value="1"/>
</dbReference>
<name>A0ABN0VRS9_9GAMM</name>
<feature type="domain" description="HPt" evidence="3">
    <location>
        <begin position="26"/>
        <end position="119"/>
    </location>
</feature>
<evidence type="ECO:0000313" key="5">
    <source>
        <dbReference type="Proteomes" id="UP001501787"/>
    </source>
</evidence>
<dbReference type="RefSeq" id="WP_201503420.1">
    <property type="nucleotide sequence ID" value="NZ_BAAAFR010000001.1"/>
</dbReference>
<keyword evidence="1" id="KW-0902">Two-component regulatory system</keyword>
<dbReference type="EMBL" id="BAAAFR010000001">
    <property type="protein sequence ID" value="GAA0315715.1"/>
    <property type="molecule type" value="Genomic_DNA"/>
</dbReference>
<keyword evidence="2" id="KW-0597">Phosphoprotein</keyword>
<dbReference type="PROSITE" id="PS50894">
    <property type="entry name" value="HPT"/>
    <property type="match status" value="1"/>
</dbReference>
<evidence type="ECO:0000313" key="4">
    <source>
        <dbReference type="EMBL" id="GAA0315715.1"/>
    </source>
</evidence>
<feature type="modified residue" description="Phosphohistidine" evidence="2">
    <location>
        <position position="65"/>
    </location>
</feature>
<reference evidence="4 5" key="1">
    <citation type="journal article" date="2019" name="Int. J. Syst. Evol. Microbiol.">
        <title>The Global Catalogue of Microorganisms (GCM) 10K type strain sequencing project: providing services to taxonomists for standard genome sequencing and annotation.</title>
        <authorList>
            <consortium name="The Broad Institute Genomics Platform"/>
            <consortium name="The Broad Institute Genome Sequencing Center for Infectious Disease"/>
            <person name="Wu L."/>
            <person name="Ma J."/>
        </authorList>
    </citation>
    <scope>NUCLEOTIDE SEQUENCE [LARGE SCALE GENOMIC DNA]</scope>
    <source>
        <strain evidence="4 5">JCM 16343</strain>
    </source>
</reference>
<dbReference type="InterPro" id="IPR036641">
    <property type="entry name" value="HPT_dom_sf"/>
</dbReference>
<organism evidence="4 5">
    <name type="scientific">Psychrobacter aestuarii</name>
    <dbReference type="NCBI Taxonomy" id="556327"/>
    <lineage>
        <taxon>Bacteria</taxon>
        <taxon>Pseudomonadati</taxon>
        <taxon>Pseudomonadota</taxon>
        <taxon>Gammaproteobacteria</taxon>
        <taxon>Moraxellales</taxon>
        <taxon>Moraxellaceae</taxon>
        <taxon>Psychrobacter</taxon>
    </lineage>
</organism>
<dbReference type="Proteomes" id="UP001501787">
    <property type="component" value="Unassembled WGS sequence"/>
</dbReference>
<protein>
    <recommendedName>
        <fullName evidence="3">HPt domain-containing protein</fullName>
    </recommendedName>
</protein>
<sequence>MSQTHDNTLTDIVIDYEQFDEMRDLLEDDFQDLVSTYLVDSRRRIDALATAVADNDNANGFEIAHALKGASANLGAAQMMALSGTLQEACRDNHISQHADTVTEMQHAIQRLETDIHKHLGQS</sequence>
<evidence type="ECO:0000259" key="3">
    <source>
        <dbReference type="PROSITE" id="PS50894"/>
    </source>
</evidence>
<accession>A0ABN0VRS9</accession>
<dbReference type="InterPro" id="IPR008207">
    <property type="entry name" value="Sig_transdc_His_kin_Hpt_dom"/>
</dbReference>
<gene>
    <name evidence="4" type="ORF">GCM10009129_11270</name>
</gene>
<dbReference type="Gene3D" id="1.20.120.160">
    <property type="entry name" value="HPT domain"/>
    <property type="match status" value="1"/>
</dbReference>